<proteinExistence type="predicted"/>
<dbReference type="EMBL" id="CACRUV010000051">
    <property type="protein sequence ID" value="VYU74176.1"/>
    <property type="molecule type" value="Genomic_DNA"/>
</dbReference>
<sequence>MIFILFKAYFYKYNKLSTMIAEIYISIHILSVHCIVCPTYSERFGRNTPVTVSLF</sequence>
<name>A0A6N3HBW8_9BACT</name>
<protein>
    <submittedName>
        <fullName evidence="1">Uncharacterized protein</fullName>
    </submittedName>
</protein>
<reference evidence="1" key="1">
    <citation type="submission" date="2019-11" db="EMBL/GenBank/DDBJ databases">
        <authorList>
            <person name="Feng L."/>
        </authorList>
    </citation>
    <scope>NUCLEOTIDE SEQUENCE</scope>
    <source>
        <strain evidence="1">PmerdaeLFYP103</strain>
    </source>
</reference>
<dbReference type="AlphaFoldDB" id="A0A6N3HBW8"/>
<accession>A0A6N3HBW8</accession>
<gene>
    <name evidence="1" type="ORF">PMLFYP103_03592</name>
</gene>
<organism evidence="1">
    <name type="scientific">Parabacteroides merdae</name>
    <dbReference type="NCBI Taxonomy" id="46503"/>
    <lineage>
        <taxon>Bacteria</taxon>
        <taxon>Pseudomonadati</taxon>
        <taxon>Bacteroidota</taxon>
        <taxon>Bacteroidia</taxon>
        <taxon>Bacteroidales</taxon>
        <taxon>Tannerellaceae</taxon>
        <taxon>Parabacteroides</taxon>
    </lineage>
</organism>
<evidence type="ECO:0000313" key="1">
    <source>
        <dbReference type="EMBL" id="VYU74176.1"/>
    </source>
</evidence>